<dbReference type="InterPro" id="IPR014031">
    <property type="entry name" value="Ketoacyl_synth_C"/>
</dbReference>
<dbReference type="SUPFAM" id="SSF50129">
    <property type="entry name" value="GroES-like"/>
    <property type="match status" value="1"/>
</dbReference>
<comment type="similarity">
    <text evidence="1">Belongs to the carnitine/choline acetyltransferase family.</text>
</comment>
<dbReference type="PANTHER" id="PTHR43775:SF22">
    <property type="entry name" value="SYNTHASE, PUTATIVE (JCVI)-RELATED"/>
    <property type="match status" value="1"/>
</dbReference>
<dbReference type="InterPro" id="IPR020807">
    <property type="entry name" value="PKS_DH"/>
</dbReference>
<dbReference type="Gene3D" id="3.30.559.10">
    <property type="entry name" value="Chloramphenicol acetyltransferase-like domain"/>
    <property type="match status" value="1"/>
</dbReference>
<dbReference type="SMART" id="SM00823">
    <property type="entry name" value="PKS_PP"/>
    <property type="match status" value="1"/>
</dbReference>
<keyword evidence="12" id="KW-1185">Reference proteome</keyword>
<feature type="domain" description="Ketosynthase family 3 (KS3)" evidence="9">
    <location>
        <begin position="6"/>
        <end position="434"/>
    </location>
</feature>
<evidence type="ECO:0000313" key="11">
    <source>
        <dbReference type="EMBL" id="KAL2816617.1"/>
    </source>
</evidence>
<evidence type="ECO:0000256" key="1">
    <source>
        <dbReference type="ARBA" id="ARBA00005232"/>
    </source>
</evidence>
<proteinExistence type="inferred from homology"/>
<dbReference type="Pfam" id="PF16197">
    <property type="entry name" value="KAsynt_C_assoc"/>
    <property type="match status" value="1"/>
</dbReference>
<comment type="caution">
    <text evidence="11">The sequence shown here is derived from an EMBL/GenBank/DDBJ whole genome shotgun (WGS) entry which is preliminary data.</text>
</comment>
<dbReference type="InterPro" id="IPR050091">
    <property type="entry name" value="PKS_NRPS_Biosynth_Enz"/>
</dbReference>
<dbReference type="Gene3D" id="3.10.129.110">
    <property type="entry name" value="Polyketide synthase dehydratase"/>
    <property type="match status" value="1"/>
</dbReference>
<dbReference type="Gene3D" id="3.30.559.70">
    <property type="entry name" value="Choline/Carnitine o-acyltransferase, domain 2"/>
    <property type="match status" value="1"/>
</dbReference>
<dbReference type="InterPro" id="IPR001227">
    <property type="entry name" value="Ac_transferase_dom_sf"/>
</dbReference>
<dbReference type="PROSITE" id="PS52004">
    <property type="entry name" value="KS3_2"/>
    <property type="match status" value="1"/>
</dbReference>
<dbReference type="InterPro" id="IPR039551">
    <property type="entry name" value="Cho/carn_acyl_trans"/>
</dbReference>
<name>A0ABR4HMK7_9EURO</name>
<dbReference type="InterPro" id="IPR009081">
    <property type="entry name" value="PP-bd_ACP"/>
</dbReference>
<dbReference type="SUPFAM" id="SSF55048">
    <property type="entry name" value="Probable ACP-binding domain of malonyl-CoA ACP transacylase"/>
    <property type="match status" value="1"/>
</dbReference>
<feature type="region of interest" description="C-terminal hotdog fold" evidence="7">
    <location>
        <begin position="1110"/>
        <end position="1262"/>
    </location>
</feature>
<dbReference type="InterPro" id="IPR032821">
    <property type="entry name" value="PKS_assoc"/>
</dbReference>
<dbReference type="SMART" id="SM00827">
    <property type="entry name" value="PKS_AT"/>
    <property type="match status" value="1"/>
</dbReference>
<dbReference type="Proteomes" id="UP001610335">
    <property type="component" value="Unassembled WGS sequence"/>
</dbReference>
<dbReference type="PROSITE" id="PS50075">
    <property type="entry name" value="CARRIER"/>
    <property type="match status" value="1"/>
</dbReference>
<dbReference type="CDD" id="cd05195">
    <property type="entry name" value="enoyl_red"/>
    <property type="match status" value="1"/>
</dbReference>
<dbReference type="InterPro" id="IPR016039">
    <property type="entry name" value="Thiolase-like"/>
</dbReference>
<dbReference type="InterPro" id="IPR042231">
    <property type="entry name" value="Cho/carn_acyl_trans_2"/>
</dbReference>
<dbReference type="Pfam" id="PF21089">
    <property type="entry name" value="PKS_DH_N"/>
    <property type="match status" value="1"/>
</dbReference>
<evidence type="ECO:0000313" key="12">
    <source>
        <dbReference type="Proteomes" id="UP001610335"/>
    </source>
</evidence>
<dbReference type="SUPFAM" id="SSF52151">
    <property type="entry name" value="FabD/lysophospholipase-like"/>
    <property type="match status" value="1"/>
</dbReference>
<accession>A0ABR4HMK7</accession>
<dbReference type="InterPro" id="IPR049551">
    <property type="entry name" value="PKS_DH_C"/>
</dbReference>
<dbReference type="InterPro" id="IPR011032">
    <property type="entry name" value="GroES-like_sf"/>
</dbReference>
<feature type="domain" description="Carrier" evidence="8">
    <location>
        <begin position="2080"/>
        <end position="2157"/>
    </location>
</feature>
<dbReference type="SMART" id="SM00829">
    <property type="entry name" value="PKS_ER"/>
    <property type="match status" value="1"/>
</dbReference>
<evidence type="ECO:0000259" key="8">
    <source>
        <dbReference type="PROSITE" id="PS50075"/>
    </source>
</evidence>
<dbReference type="SUPFAM" id="SSF51735">
    <property type="entry name" value="NAD(P)-binding Rossmann-fold domains"/>
    <property type="match status" value="2"/>
</dbReference>
<dbReference type="Pfam" id="PF00698">
    <property type="entry name" value="Acyl_transf_1"/>
    <property type="match status" value="1"/>
</dbReference>
<evidence type="ECO:0000259" key="10">
    <source>
        <dbReference type="PROSITE" id="PS52019"/>
    </source>
</evidence>
<keyword evidence="5" id="KW-0511">Multifunctional enzyme</keyword>
<dbReference type="SUPFAM" id="SSF52777">
    <property type="entry name" value="CoA-dependent acyltransferases"/>
    <property type="match status" value="2"/>
</dbReference>
<keyword evidence="4" id="KW-0808">Transferase</keyword>
<dbReference type="SUPFAM" id="SSF53901">
    <property type="entry name" value="Thiolase-like"/>
    <property type="match status" value="1"/>
</dbReference>
<organism evidence="11 12">
    <name type="scientific">Aspergillus cavernicola</name>
    <dbReference type="NCBI Taxonomy" id="176166"/>
    <lineage>
        <taxon>Eukaryota</taxon>
        <taxon>Fungi</taxon>
        <taxon>Dikarya</taxon>
        <taxon>Ascomycota</taxon>
        <taxon>Pezizomycotina</taxon>
        <taxon>Eurotiomycetes</taxon>
        <taxon>Eurotiomycetidae</taxon>
        <taxon>Eurotiales</taxon>
        <taxon>Aspergillaceae</taxon>
        <taxon>Aspergillus</taxon>
        <taxon>Aspergillus subgen. Nidulantes</taxon>
    </lineage>
</organism>
<evidence type="ECO:0000256" key="5">
    <source>
        <dbReference type="ARBA" id="ARBA00023268"/>
    </source>
</evidence>
<dbReference type="InterPro" id="IPR036291">
    <property type="entry name" value="NAD(P)-bd_dom_sf"/>
</dbReference>
<dbReference type="Pfam" id="PF00755">
    <property type="entry name" value="Carn_acyltransf"/>
    <property type="match status" value="1"/>
</dbReference>
<dbReference type="InterPro" id="IPR049900">
    <property type="entry name" value="PKS_mFAS_DH"/>
</dbReference>
<dbReference type="InterPro" id="IPR014030">
    <property type="entry name" value="Ketoacyl_synth_N"/>
</dbReference>
<dbReference type="Pfam" id="PF14765">
    <property type="entry name" value="PS-DH"/>
    <property type="match status" value="1"/>
</dbReference>
<keyword evidence="3" id="KW-0597">Phosphoprotein</keyword>
<dbReference type="Pfam" id="PF13602">
    <property type="entry name" value="ADH_zinc_N_2"/>
    <property type="match status" value="1"/>
</dbReference>
<dbReference type="InterPro" id="IPR016035">
    <property type="entry name" value="Acyl_Trfase/lysoPLipase"/>
</dbReference>
<dbReference type="InterPro" id="IPR014043">
    <property type="entry name" value="Acyl_transferase_dom"/>
</dbReference>
<dbReference type="Pfam" id="PF23297">
    <property type="entry name" value="ACP_SdgA_C"/>
    <property type="match status" value="1"/>
</dbReference>
<dbReference type="InterPro" id="IPR000542">
    <property type="entry name" value="Carn_acyl_trans"/>
</dbReference>
<dbReference type="CDD" id="cd00833">
    <property type="entry name" value="PKS"/>
    <property type="match status" value="1"/>
</dbReference>
<dbReference type="Gene3D" id="1.10.1200.10">
    <property type="entry name" value="ACP-like"/>
    <property type="match status" value="1"/>
</dbReference>
<dbReference type="InterPro" id="IPR020843">
    <property type="entry name" value="ER"/>
</dbReference>
<dbReference type="InterPro" id="IPR016036">
    <property type="entry name" value="Malonyl_transacylase_ACP-bd"/>
</dbReference>
<dbReference type="PROSITE" id="PS52019">
    <property type="entry name" value="PKS_MFAS_DH"/>
    <property type="match status" value="1"/>
</dbReference>
<dbReference type="InterPro" id="IPR049552">
    <property type="entry name" value="PKS_DH_N"/>
</dbReference>
<dbReference type="InterPro" id="IPR020806">
    <property type="entry name" value="PKS_PP-bd"/>
</dbReference>
<dbReference type="SMART" id="SM00825">
    <property type="entry name" value="PKS_KS"/>
    <property type="match status" value="1"/>
</dbReference>
<protein>
    <recommendedName>
        <fullName evidence="13">Polyketide synthase</fullName>
    </recommendedName>
</protein>
<dbReference type="Gene3D" id="3.90.180.10">
    <property type="entry name" value="Medium-chain alcohol dehydrogenases, catalytic domain"/>
    <property type="match status" value="1"/>
</dbReference>
<dbReference type="PROSITE" id="PS00440">
    <property type="entry name" value="ACYLTRANSF_C_2"/>
    <property type="match status" value="1"/>
</dbReference>
<dbReference type="SMART" id="SM00826">
    <property type="entry name" value="PKS_DH"/>
    <property type="match status" value="1"/>
</dbReference>
<dbReference type="Pfam" id="PF02801">
    <property type="entry name" value="Ketoacyl-synt_C"/>
    <property type="match status" value="1"/>
</dbReference>
<dbReference type="InterPro" id="IPR023213">
    <property type="entry name" value="CAT-like_dom_sf"/>
</dbReference>
<gene>
    <name evidence="11" type="ORF">BDW59DRAFT_166262</name>
</gene>
<dbReference type="Gene3D" id="3.40.50.720">
    <property type="entry name" value="NAD(P)-binding Rossmann-like Domain"/>
    <property type="match status" value="1"/>
</dbReference>
<evidence type="ECO:0000256" key="6">
    <source>
        <dbReference type="ARBA" id="ARBA00023315"/>
    </source>
</evidence>
<dbReference type="Pfam" id="PF00109">
    <property type="entry name" value="ketoacyl-synt"/>
    <property type="match status" value="1"/>
</dbReference>
<sequence length="2745" mass="301565">MSSPDLEPIAIVGLGCRFPGGADTPEKLWDLVYEGRQCWEEVPSSRFNCTAFYHPDPDARGTHNARGGFFLNQNLAAFDANFFGIPAAEAAAIDPQQRLLLEVSYEALENAGLPLLGLRGSPTGVYVALVSRDCDRQVYKDPDQIPKHHLTGCGDATACGRISYVFDLKGPCMSLDTGCSGSMVALHLACQGLRLGETNVALVGGTNLLFGPDMTIAMSALHMINENGKCYPFDSRGAGYGRAEGVAALVLKRLSDAIRDGDPIRAVIRNTGINQDGKTNGILLPSSEAQQDLSSSLYRQAGLDPRDVCYVEAHGTGTQAGDTAEVTSIRNVFASEPGTRERPLFLGSIKANLGHSESTSGLAGVIKTVMALEKGIIPPLAALETLKADLDTLLEFSDIIIPQKAYPWPHEGARLASVNSFGFGGTNAHVILESAPLLYSERDRVRIGRCEDISSDVSSDLTNGILTPSNDSEDDLLNADEHPQLFVVSARSKTSLDAVIRNVSHWVSSHATTYTKRQELAKTLSLRRSVLKWRSSIVASSYHVLKSALENPHLTKSSADPPVVFLFTGQGAQYHGMGRGLLGFHNSFSRCLQRSQDILTELGAPWGLVEELLREESTSRINTSELSQPATTAIQIALVDMLAQLNVQPTAALGHSSGEVAAAYAAGVLGHKEALTIAYYKGFVAGWCKEAVSSKGAMLAVGLGETQAMQYLEQSRSGRCVVACVNSPSSVTLSGDEVAVAEMQELFNRDSVFNRRLKVDIAYHSHHMQAVSTKFYQSLENVAAKQPHPSTRFFSSVTGLEKTSPLAASYWLDNLVSQVRFFPALQQLTQTHHAPSSESLAFVEIGPHSALQGPIRQIMNCGALRAKWSYTPSLIRNKDAHEAALEMIGTLFEHGAQVNLTTDLAEMRQVSTVITDLAPYPWDHSNQYWHESRLSKEYRFRHHPPHDLLGVRLNGTSTIEPIFRHILSIDELPWLREHIIDGFALYPGSAFLCMAIEALKQVSKDRREKREIAKYVFHEVSFSKALVVPESPSSIEVMTSLKPSRVSKDRMDMTWEEFRITSVAPDGTWNEHCKGSIRAEFQATLEDHCLRDPITSRARERLEEMSESCRESMAPENIYAQMRHNGIDYGHSFAIIQDLQLGDRQAIGKVQVPDIKPLMPSQHMQPHVIHPAVFDAFMHIVLPLYHRHCSQGPVMLTSVGDVSISADILNQPGDELLVACRLTQAGRRHGSVEVSIFQHDEQGGLIEVGSLSREDFRAIGEGGGLDKGVSHELPLPCYHLDWTPVPWFPSGGLSDSTACTQKINISCLLETTLELSLVTDLVSHLNVKYNSTKCSMGPCRVETMDPAAIHVIIIDGSCTSLPLGDLISVLCHLKSILLVTVSTEIPPGSPTTSANSLARVAQQEVEGLSIVTLDYEHGRLSDKHSLQEVVMEILWRSFLDTDNNDGPIDREYVYRKGNLLIPRLELNTSANQWLAASVNGSNIEETTGFHAVNRTLKLDFKRPGLLDSAVFVPVEDIPEILEPDELAVKVCAHAVNKGDIFIAMDRAQPTDSMLGEFAGVVVGVGSLCEDSYKLGDRVCGWGSIPYTNTARVKSHMVHRIDDCISFVEGASIPVAFQTAAHALNTIAGLEKSQRVLIHGAAGAVGQAAISIARYIGADIYATVGSLEKAQLLINQKGIAKSRIFSTRSTAFKDEILRLTERRGVDVVLNCSSGELLDESISCVADFGYLIDVTKSKTPVSSLTRNVTFVSIDMQLLAMKRPKQLEKVFTSVMALYQAGKLPPITPLIKTMSIAETSNAFRLVQSQHYSGKIVLTADDTVSVKQIAPKPQAPHLGASGAYAVVGGGVALNHALCTFLQERGAKHILSMMSSRAETEMELDMWDFSRFHRLEVDISRGDDVLSAISSSTCGMELRGILHVECIPETSPLREITGEEFQFSLDNMQRSKASMMHAAKHESVDFCITLASIGGLLGLKGRGIYTTSSPLAVPTAANSMTLRLGSIYGAERMTDLHHLLDYGISAVTRQASCGELFTGLDKDTCPRDNPIFKTICDTVGEAARDQSKSSTQKIDQQIASADSIADVHKIVMDAAVHQLSSFLAMDSDDIREESAVADLGLDSLLAIEFKNWVVRSTQAPMQTSEVLDAPSLSHLVQLIVRRSKLVQIDPSNTPKHAGKSKTIPHGVSATLTSQTDALPPLPIPELKALIDRHLSYLRAFATEQEFQTTFELAEDFQAPGGIGRRLYDRLQVIKDANPETWYHDLYLRNQYLVRNGPLAPYMNFFFTHPLLTSTTHSQAERAAIIASTVIRYKVRLDNGKIRPRRVNEQPLCMDLYKYLFNTTREPSLGVDVMRRYPGNEYFVVLRRGHVFKVGFNQQERLEGVFEAILETAVDDVDWLGILTAGDRISWAKTRQSFIDLSPENATYIHSIEKSAFVICLDDASPETPEQRGRHFHFADGSNRWHDKPIEFIITANGASGTLGDHTGLDAATVHDLNTEIAHNIRHYEKQPRAPPHNMTPPARDTITVETVQYSIPPSPPINCRIQEVRTAYTTAISSREHRYPAPLRYGSSFMKSHKIPANSAFQLIVQLAARYYFRHTTPCWETVLQSNFRTGRVEINQVVSTQIAAFVDAAADDMIALPKCRQLLIDAARTHSSSVLACTRAGGSDRFLSMLREIVEEGEKEPGLYHDPVYKRARPRKFISNCFPTGMAENGCCLRDDEGVWLHFEVEPEGLGEILDSGTGWGDGEVL</sequence>
<keyword evidence="6" id="KW-0012">Acyltransferase</keyword>
<evidence type="ECO:0000256" key="3">
    <source>
        <dbReference type="ARBA" id="ARBA00022553"/>
    </source>
</evidence>
<keyword evidence="2" id="KW-0596">Phosphopantetheine</keyword>
<evidence type="ECO:0008006" key="13">
    <source>
        <dbReference type="Google" id="ProtNLM"/>
    </source>
</evidence>
<dbReference type="Pfam" id="PF08659">
    <property type="entry name" value="KR"/>
    <property type="match status" value="1"/>
</dbReference>
<dbReference type="InterPro" id="IPR042104">
    <property type="entry name" value="PKS_dehydratase_sf"/>
</dbReference>
<dbReference type="InterPro" id="IPR020841">
    <property type="entry name" value="PKS_Beta-ketoAc_synthase_dom"/>
</dbReference>
<dbReference type="InterPro" id="IPR036736">
    <property type="entry name" value="ACP-like_sf"/>
</dbReference>
<dbReference type="Gene3D" id="3.40.47.10">
    <property type="match status" value="1"/>
</dbReference>
<dbReference type="Gene3D" id="3.40.366.10">
    <property type="entry name" value="Malonyl-Coenzyme A Acyl Carrier Protein, domain 2"/>
    <property type="match status" value="1"/>
</dbReference>
<feature type="domain" description="PKS/mFAS DH" evidence="10">
    <location>
        <begin position="946"/>
        <end position="1262"/>
    </location>
</feature>
<feature type="active site" description="Proton acceptor; for dehydratase activity" evidence="7">
    <location>
        <position position="978"/>
    </location>
</feature>
<evidence type="ECO:0000259" key="9">
    <source>
        <dbReference type="PROSITE" id="PS52004"/>
    </source>
</evidence>
<evidence type="ECO:0000256" key="4">
    <source>
        <dbReference type="ARBA" id="ARBA00022679"/>
    </source>
</evidence>
<dbReference type="InterPro" id="IPR013968">
    <property type="entry name" value="PKS_KR"/>
</dbReference>
<dbReference type="SUPFAM" id="SSF47336">
    <property type="entry name" value="ACP-like"/>
    <property type="match status" value="1"/>
</dbReference>
<evidence type="ECO:0000256" key="2">
    <source>
        <dbReference type="ARBA" id="ARBA00022450"/>
    </source>
</evidence>
<feature type="active site" description="Proton donor; for dehydratase activity" evidence="7">
    <location>
        <position position="1175"/>
    </location>
</feature>
<evidence type="ECO:0000256" key="7">
    <source>
        <dbReference type="PROSITE-ProRule" id="PRU01363"/>
    </source>
</evidence>
<feature type="region of interest" description="N-terminal hotdog fold" evidence="7">
    <location>
        <begin position="946"/>
        <end position="1084"/>
    </location>
</feature>
<dbReference type="PANTHER" id="PTHR43775">
    <property type="entry name" value="FATTY ACID SYNTHASE"/>
    <property type="match status" value="1"/>
</dbReference>
<dbReference type="EMBL" id="JBFXLS010000099">
    <property type="protein sequence ID" value="KAL2816617.1"/>
    <property type="molecule type" value="Genomic_DNA"/>
</dbReference>
<reference evidence="11 12" key="1">
    <citation type="submission" date="2024-07" db="EMBL/GenBank/DDBJ databases">
        <title>Section-level genome sequencing and comparative genomics of Aspergillus sections Usti and Cavernicolus.</title>
        <authorList>
            <consortium name="Lawrence Berkeley National Laboratory"/>
            <person name="Nybo J.L."/>
            <person name="Vesth T.C."/>
            <person name="Theobald S."/>
            <person name="Frisvad J.C."/>
            <person name="Larsen T.O."/>
            <person name="Kjaerboelling I."/>
            <person name="Rothschild-Mancinelli K."/>
            <person name="Lyhne E.K."/>
            <person name="Kogle M.E."/>
            <person name="Barry K."/>
            <person name="Clum A."/>
            <person name="Na H."/>
            <person name="Ledsgaard L."/>
            <person name="Lin J."/>
            <person name="Lipzen A."/>
            <person name="Kuo A."/>
            <person name="Riley R."/>
            <person name="Mondo S."/>
            <person name="LaButti K."/>
            <person name="Haridas S."/>
            <person name="Pangalinan J."/>
            <person name="Salamov A.A."/>
            <person name="Simmons B.A."/>
            <person name="Magnuson J.K."/>
            <person name="Chen J."/>
            <person name="Drula E."/>
            <person name="Henrissat B."/>
            <person name="Wiebenga A."/>
            <person name="Lubbers R.J."/>
            <person name="Gomes A.C."/>
            <person name="Makela M.R."/>
            <person name="Stajich J."/>
            <person name="Grigoriev I.V."/>
            <person name="Mortensen U.H."/>
            <person name="De vries R.P."/>
            <person name="Baker S.E."/>
            <person name="Andersen M.R."/>
        </authorList>
    </citation>
    <scope>NUCLEOTIDE SEQUENCE [LARGE SCALE GENOMIC DNA]</scope>
    <source>
        <strain evidence="11 12">CBS 600.67</strain>
    </source>
</reference>